<organism evidence="3 4">
    <name type="scientific">Botryobasidium botryosum (strain FD-172 SS1)</name>
    <dbReference type="NCBI Taxonomy" id="930990"/>
    <lineage>
        <taxon>Eukaryota</taxon>
        <taxon>Fungi</taxon>
        <taxon>Dikarya</taxon>
        <taxon>Basidiomycota</taxon>
        <taxon>Agaricomycotina</taxon>
        <taxon>Agaricomycetes</taxon>
        <taxon>Cantharellales</taxon>
        <taxon>Botryobasidiaceae</taxon>
        <taxon>Botryobasidium</taxon>
    </lineage>
</organism>
<dbReference type="Gene3D" id="3.30.710.10">
    <property type="entry name" value="Potassium Channel Kv1.1, Chain A"/>
    <property type="match status" value="1"/>
</dbReference>
<keyword evidence="4" id="KW-1185">Reference proteome</keyword>
<dbReference type="OrthoDB" id="3145663at2759"/>
<protein>
    <recommendedName>
        <fullName evidence="2">BTB domain-containing protein</fullName>
    </recommendedName>
</protein>
<dbReference type="SUPFAM" id="SSF54695">
    <property type="entry name" value="POZ domain"/>
    <property type="match status" value="1"/>
</dbReference>
<dbReference type="InParanoid" id="A0A067LZ39"/>
<accession>A0A067LZ39</accession>
<dbReference type="InterPro" id="IPR011333">
    <property type="entry name" value="SKP1/BTB/POZ_sf"/>
</dbReference>
<feature type="region of interest" description="Disordered" evidence="1">
    <location>
        <begin position="264"/>
        <end position="286"/>
    </location>
</feature>
<proteinExistence type="predicted"/>
<sequence>MADDHTSTSDSAPNSTDTRTPTPFHSLAHWHAFPRPATAAAPRPPRRRHPTCYFDDYVVLSIGSEPTLFRIQRSILHKYSNVLSCMLESPNDEKRMQGSSDQRPLRLPDDDPNHFAGVLSIYHGTILIPRPSEPSFEYITGILRVAKKYAFSEATDWALDLLRDTWSLGSSRWLKMLANPSESDVRRAITLVNLSRELRINEFLGGALYLLCTDETLCGDPAMLKQLGRADVLLMIRGTQSVYRFRAQLNSFIKPLDDRAPSTFTYPLSPPPANPNSYQQPPPQPQPTISTWREFVCNPATMQTVFPAMGFWAPLFSLYRMGSTYAAPPSTLSLVFAPVPAFAETGVWLMQCVSAMPEYVNYSFEEIRLHDYQVKRETAPLAAS</sequence>
<reference evidence="4" key="1">
    <citation type="journal article" date="2014" name="Proc. Natl. Acad. Sci. U.S.A.">
        <title>Extensive sampling of basidiomycete genomes demonstrates inadequacy of the white-rot/brown-rot paradigm for wood decay fungi.</title>
        <authorList>
            <person name="Riley R."/>
            <person name="Salamov A.A."/>
            <person name="Brown D.W."/>
            <person name="Nagy L.G."/>
            <person name="Floudas D."/>
            <person name="Held B.W."/>
            <person name="Levasseur A."/>
            <person name="Lombard V."/>
            <person name="Morin E."/>
            <person name="Otillar R."/>
            <person name="Lindquist E.A."/>
            <person name="Sun H."/>
            <person name="LaButti K.M."/>
            <person name="Schmutz J."/>
            <person name="Jabbour D."/>
            <person name="Luo H."/>
            <person name="Baker S.E."/>
            <person name="Pisabarro A.G."/>
            <person name="Walton J.D."/>
            <person name="Blanchette R.A."/>
            <person name="Henrissat B."/>
            <person name="Martin F."/>
            <person name="Cullen D."/>
            <person name="Hibbett D.S."/>
            <person name="Grigoriev I.V."/>
        </authorList>
    </citation>
    <scope>NUCLEOTIDE SEQUENCE [LARGE SCALE GENOMIC DNA]</scope>
    <source>
        <strain evidence="4">FD-172 SS1</strain>
    </source>
</reference>
<dbReference type="HOGENOM" id="CLU_060765_0_0_1"/>
<dbReference type="EMBL" id="KL198103">
    <property type="protein sequence ID" value="KDQ07645.1"/>
    <property type="molecule type" value="Genomic_DNA"/>
</dbReference>
<dbReference type="InterPro" id="IPR000210">
    <property type="entry name" value="BTB/POZ_dom"/>
</dbReference>
<evidence type="ECO:0000256" key="1">
    <source>
        <dbReference type="SAM" id="MobiDB-lite"/>
    </source>
</evidence>
<dbReference type="Proteomes" id="UP000027195">
    <property type="component" value="Unassembled WGS sequence"/>
</dbReference>
<dbReference type="AlphaFoldDB" id="A0A067LZ39"/>
<evidence type="ECO:0000313" key="4">
    <source>
        <dbReference type="Proteomes" id="UP000027195"/>
    </source>
</evidence>
<feature type="domain" description="BTB" evidence="2">
    <location>
        <begin position="56"/>
        <end position="166"/>
    </location>
</feature>
<name>A0A067LZ39_BOTB1</name>
<dbReference type="SMART" id="SM00225">
    <property type="entry name" value="BTB"/>
    <property type="match status" value="1"/>
</dbReference>
<feature type="region of interest" description="Disordered" evidence="1">
    <location>
        <begin position="1"/>
        <end position="24"/>
    </location>
</feature>
<dbReference type="Gene3D" id="1.10.10.2360">
    <property type="match status" value="1"/>
</dbReference>
<evidence type="ECO:0000259" key="2">
    <source>
        <dbReference type="SMART" id="SM00225"/>
    </source>
</evidence>
<dbReference type="STRING" id="930990.A0A067LZ39"/>
<evidence type="ECO:0000313" key="3">
    <source>
        <dbReference type="EMBL" id="KDQ07645.1"/>
    </source>
</evidence>
<gene>
    <name evidence="3" type="ORF">BOTBODRAFT_48660</name>
</gene>
<feature type="compositionally biased region" description="Polar residues" evidence="1">
    <location>
        <begin position="8"/>
        <end position="23"/>
    </location>
</feature>
<feature type="compositionally biased region" description="Pro residues" evidence="1">
    <location>
        <begin position="268"/>
        <end position="286"/>
    </location>
</feature>